<name>A0AA42KQ46_STUST</name>
<evidence type="ECO:0000313" key="2">
    <source>
        <dbReference type="Proteomes" id="UP001158076"/>
    </source>
</evidence>
<accession>A0AA42KQ46</accession>
<evidence type="ECO:0000313" key="1">
    <source>
        <dbReference type="EMBL" id="MDH0145152.1"/>
    </source>
</evidence>
<sequence>MNIVGRFLLSTSVYHLRAIVSIPAQPGLGYELVKNQDGSITAGGEATPGSDISITWPDGSTSIPVVNEGGSWQETSPPGQPEVETTVEISLNAIQFEDDFFEQTEDGSLIIPEIQLISNAIIVEDGGFEVTDDGSYITFEVV</sequence>
<dbReference type="Proteomes" id="UP001158076">
    <property type="component" value="Unassembled WGS sequence"/>
</dbReference>
<dbReference type="EMBL" id="JAODZE010000001">
    <property type="protein sequence ID" value="MDH0145152.1"/>
    <property type="molecule type" value="Genomic_DNA"/>
</dbReference>
<protein>
    <submittedName>
        <fullName evidence="1">Uncharacterized protein</fullName>
    </submittedName>
</protein>
<dbReference type="AlphaFoldDB" id="A0AA42KQ46"/>
<comment type="caution">
    <text evidence="1">The sequence shown here is derived from an EMBL/GenBank/DDBJ whole genome shotgun (WGS) entry which is preliminary data.</text>
</comment>
<reference evidence="1" key="1">
    <citation type="submission" date="2022-09" db="EMBL/GenBank/DDBJ databases">
        <title>Intensive care unit water sources are persistently colonized with multi-drug resistant bacteria and are the site of extensive horizontal gene transfer of antibiotic resistance genes.</title>
        <authorList>
            <person name="Diorio-Toth L."/>
        </authorList>
    </citation>
    <scope>NUCLEOTIDE SEQUENCE</scope>
    <source>
        <strain evidence="1">GD04147</strain>
    </source>
</reference>
<proteinExistence type="predicted"/>
<organism evidence="1 2">
    <name type="scientific">Stutzerimonas stutzeri</name>
    <name type="common">Pseudomonas stutzeri</name>
    <dbReference type="NCBI Taxonomy" id="316"/>
    <lineage>
        <taxon>Bacteria</taxon>
        <taxon>Pseudomonadati</taxon>
        <taxon>Pseudomonadota</taxon>
        <taxon>Gammaproteobacteria</taxon>
        <taxon>Pseudomonadales</taxon>
        <taxon>Pseudomonadaceae</taxon>
        <taxon>Stutzerimonas</taxon>
    </lineage>
</organism>
<gene>
    <name evidence="1" type="ORF">N7335_01965</name>
</gene>
<dbReference type="RefSeq" id="WP_279647929.1">
    <property type="nucleotide sequence ID" value="NZ_JAODZE010000001.1"/>
</dbReference>